<reference evidence="1" key="1">
    <citation type="submission" date="2020-05" db="EMBL/GenBank/DDBJ databases">
        <title>Large-scale comparative analyses of tick genomes elucidate their genetic diversity and vector capacities.</title>
        <authorList>
            <person name="Jia N."/>
            <person name="Wang J."/>
            <person name="Shi W."/>
            <person name="Du L."/>
            <person name="Sun Y."/>
            <person name="Zhan W."/>
            <person name="Jiang J."/>
            <person name="Wang Q."/>
            <person name="Zhang B."/>
            <person name="Ji P."/>
            <person name="Sakyi L.B."/>
            <person name="Cui X."/>
            <person name="Yuan T."/>
            <person name="Jiang B."/>
            <person name="Yang W."/>
            <person name="Lam T.T.-Y."/>
            <person name="Chang Q."/>
            <person name="Ding S."/>
            <person name="Wang X."/>
            <person name="Zhu J."/>
            <person name="Ruan X."/>
            <person name="Zhao L."/>
            <person name="Wei J."/>
            <person name="Que T."/>
            <person name="Du C."/>
            <person name="Cheng J."/>
            <person name="Dai P."/>
            <person name="Han X."/>
            <person name="Huang E."/>
            <person name="Gao Y."/>
            <person name="Liu J."/>
            <person name="Shao H."/>
            <person name="Ye R."/>
            <person name="Li L."/>
            <person name="Wei W."/>
            <person name="Wang X."/>
            <person name="Wang C."/>
            <person name="Yang T."/>
            <person name="Huo Q."/>
            <person name="Li W."/>
            <person name="Guo W."/>
            <person name="Chen H."/>
            <person name="Zhou L."/>
            <person name="Ni X."/>
            <person name="Tian J."/>
            <person name="Zhou Y."/>
            <person name="Sheng Y."/>
            <person name="Liu T."/>
            <person name="Pan Y."/>
            <person name="Xia L."/>
            <person name="Li J."/>
            <person name="Zhao F."/>
            <person name="Cao W."/>
        </authorList>
    </citation>
    <scope>NUCLEOTIDE SEQUENCE</scope>
    <source>
        <strain evidence="1">Dsil-2018</strain>
    </source>
</reference>
<sequence length="240" mass="26963">MALSPAARAKLMVSPTPFHMQPTRHAAHRDHRSRYLRREYPVGCSAVRVLFTDASPADEREGVAVVVDLDLMTVFAASEPLELSYRAAGDRSAIIRPQPFSYASQLAEIRLTRQHYPPPHPSLSRRQAVCWRQLQTNTSPTPPFQFPPLPSRGPAKCPHCGDRPTLLHMVWLCQDIQNVHPVPNPTLTSWEERLTDATVTGQRWLLPMGPRTKDFSQNCIDEPTRMGVSTLRTAVRLASC</sequence>
<dbReference type="EMBL" id="CM023479">
    <property type="protein sequence ID" value="KAH7974126.1"/>
    <property type="molecule type" value="Genomic_DNA"/>
</dbReference>
<keyword evidence="2" id="KW-1185">Reference proteome</keyword>
<protein>
    <submittedName>
        <fullName evidence="1">Uncharacterized protein</fullName>
    </submittedName>
</protein>
<accession>A0ACB8DP30</accession>
<evidence type="ECO:0000313" key="1">
    <source>
        <dbReference type="EMBL" id="KAH7974126.1"/>
    </source>
</evidence>
<comment type="caution">
    <text evidence="1">The sequence shown here is derived from an EMBL/GenBank/DDBJ whole genome shotgun (WGS) entry which is preliminary data.</text>
</comment>
<gene>
    <name evidence="1" type="ORF">HPB49_010273</name>
</gene>
<dbReference type="Proteomes" id="UP000821865">
    <property type="component" value="Chromosome 10"/>
</dbReference>
<organism evidence="1 2">
    <name type="scientific">Dermacentor silvarum</name>
    <name type="common">Tick</name>
    <dbReference type="NCBI Taxonomy" id="543639"/>
    <lineage>
        <taxon>Eukaryota</taxon>
        <taxon>Metazoa</taxon>
        <taxon>Ecdysozoa</taxon>
        <taxon>Arthropoda</taxon>
        <taxon>Chelicerata</taxon>
        <taxon>Arachnida</taxon>
        <taxon>Acari</taxon>
        <taxon>Parasitiformes</taxon>
        <taxon>Ixodida</taxon>
        <taxon>Ixodoidea</taxon>
        <taxon>Ixodidae</taxon>
        <taxon>Rhipicephalinae</taxon>
        <taxon>Dermacentor</taxon>
    </lineage>
</organism>
<proteinExistence type="predicted"/>
<evidence type="ECO:0000313" key="2">
    <source>
        <dbReference type="Proteomes" id="UP000821865"/>
    </source>
</evidence>
<name>A0ACB8DP30_DERSI</name>